<protein>
    <submittedName>
        <fullName evidence="1">Uncharacterized protein</fullName>
    </submittedName>
</protein>
<name>A0A916ZX20_9FLAO</name>
<sequence length="156" mass="18973">MTAPKLVNIKKELQFSSRDQLIEMILRIAKHKVENKELLHYLLFDAENESEFVAHIKTHIAEQFEEINNKNYYWMRKSVRKLLKETKKYIRFSKNKSTEIELLLHFLAEMLKLKPNVLKDKRLSNLYERNLLMLDKKINAVHEDLQYDYKEQREHL</sequence>
<reference evidence="1 2" key="1">
    <citation type="journal article" date="2014" name="Int. J. Syst. Evol. Microbiol.">
        <title>Complete genome sequence of Corynebacterium casei LMG S-19264T (=DSM 44701T), isolated from a smear-ripened cheese.</title>
        <authorList>
            <consortium name="US DOE Joint Genome Institute (JGI-PGF)"/>
            <person name="Walter F."/>
            <person name="Albersmeier A."/>
            <person name="Kalinowski J."/>
            <person name="Ruckert C."/>
        </authorList>
    </citation>
    <scope>NUCLEOTIDE SEQUENCE [LARGE SCALE GENOMIC DNA]</scope>
    <source>
        <strain evidence="1 2">CGMCC 1.12925</strain>
    </source>
</reference>
<evidence type="ECO:0000313" key="1">
    <source>
        <dbReference type="EMBL" id="GGE17512.1"/>
    </source>
</evidence>
<dbReference type="AlphaFoldDB" id="A0A916ZX20"/>
<evidence type="ECO:0000313" key="2">
    <source>
        <dbReference type="Proteomes" id="UP000599688"/>
    </source>
</evidence>
<dbReference type="EMBL" id="BMGL01000010">
    <property type="protein sequence ID" value="GGE17512.1"/>
    <property type="molecule type" value="Genomic_DNA"/>
</dbReference>
<dbReference type="RefSeq" id="WP_188406560.1">
    <property type="nucleotide sequence ID" value="NZ_BMGL01000010.1"/>
</dbReference>
<organism evidence="1 2">
    <name type="scientific">Psychroflexus salis</name>
    <dbReference type="NCBI Taxonomy" id="1526574"/>
    <lineage>
        <taxon>Bacteria</taxon>
        <taxon>Pseudomonadati</taxon>
        <taxon>Bacteroidota</taxon>
        <taxon>Flavobacteriia</taxon>
        <taxon>Flavobacteriales</taxon>
        <taxon>Flavobacteriaceae</taxon>
        <taxon>Psychroflexus</taxon>
    </lineage>
</organism>
<comment type="caution">
    <text evidence="1">The sequence shown here is derived from an EMBL/GenBank/DDBJ whole genome shotgun (WGS) entry which is preliminary data.</text>
</comment>
<gene>
    <name evidence="1" type="ORF">GCM10010831_18450</name>
</gene>
<keyword evidence="2" id="KW-1185">Reference proteome</keyword>
<dbReference type="Proteomes" id="UP000599688">
    <property type="component" value="Unassembled WGS sequence"/>
</dbReference>
<proteinExistence type="predicted"/>
<accession>A0A916ZX20</accession>